<evidence type="ECO:0000259" key="1">
    <source>
        <dbReference type="Pfam" id="PF00717"/>
    </source>
</evidence>
<dbReference type="CDD" id="cd06462">
    <property type="entry name" value="Peptidase_S24_S26"/>
    <property type="match status" value="1"/>
</dbReference>
<dbReference type="Pfam" id="PF00717">
    <property type="entry name" value="Peptidase_S24"/>
    <property type="match status" value="1"/>
</dbReference>
<name>X0WX74_9ZZZZ</name>
<accession>X0WX74</accession>
<proteinExistence type="predicted"/>
<dbReference type="InterPro" id="IPR015927">
    <property type="entry name" value="Peptidase_S24_S26A/B/C"/>
</dbReference>
<evidence type="ECO:0000313" key="2">
    <source>
        <dbReference type="EMBL" id="GAG35544.1"/>
    </source>
</evidence>
<dbReference type="SUPFAM" id="SSF51306">
    <property type="entry name" value="LexA/Signal peptidase"/>
    <property type="match status" value="1"/>
</dbReference>
<feature type="domain" description="Peptidase S24/S26A/S26B/S26C" evidence="1">
    <location>
        <begin position="1"/>
        <end position="56"/>
    </location>
</feature>
<gene>
    <name evidence="2" type="ORF">S01H1_72481</name>
</gene>
<comment type="caution">
    <text evidence="2">The sequence shown here is derived from an EMBL/GenBank/DDBJ whole genome shotgun (WGS) entry which is preliminary data.</text>
</comment>
<organism evidence="2">
    <name type="scientific">marine sediment metagenome</name>
    <dbReference type="NCBI Taxonomy" id="412755"/>
    <lineage>
        <taxon>unclassified sequences</taxon>
        <taxon>metagenomes</taxon>
        <taxon>ecological metagenomes</taxon>
    </lineage>
</organism>
<sequence>MEPTLQPGDRVICVRAPWQSGDIVLADVGEQDLVVKRVAECESRRVHLTGDNEQMSCDYWVSPQQIKSVMLCRLTVPSLHSIRAVAKSPDGT</sequence>
<dbReference type="InterPro" id="IPR036286">
    <property type="entry name" value="LexA/Signal_pep-like_sf"/>
</dbReference>
<dbReference type="Gene3D" id="2.10.109.10">
    <property type="entry name" value="Umud Fragment, subunit A"/>
    <property type="match status" value="1"/>
</dbReference>
<reference evidence="2" key="1">
    <citation type="journal article" date="2014" name="Front. Microbiol.">
        <title>High frequency of phylogenetically diverse reductive dehalogenase-homologous genes in deep subseafloor sedimentary metagenomes.</title>
        <authorList>
            <person name="Kawai M."/>
            <person name="Futagami T."/>
            <person name="Toyoda A."/>
            <person name="Takaki Y."/>
            <person name="Nishi S."/>
            <person name="Hori S."/>
            <person name="Arai W."/>
            <person name="Tsubouchi T."/>
            <person name="Morono Y."/>
            <person name="Uchiyama I."/>
            <person name="Ito T."/>
            <person name="Fujiyama A."/>
            <person name="Inagaki F."/>
            <person name="Takami H."/>
        </authorList>
    </citation>
    <scope>NUCLEOTIDE SEQUENCE</scope>
    <source>
        <strain evidence="2">Expedition CK06-06</strain>
    </source>
</reference>
<dbReference type="EMBL" id="BARS01048347">
    <property type="protein sequence ID" value="GAG35544.1"/>
    <property type="molecule type" value="Genomic_DNA"/>
</dbReference>
<dbReference type="AlphaFoldDB" id="X0WX74"/>
<protein>
    <recommendedName>
        <fullName evidence="1">Peptidase S24/S26A/S26B/S26C domain-containing protein</fullName>
    </recommendedName>
</protein>